<feature type="compositionally biased region" description="Polar residues" evidence="1">
    <location>
        <begin position="1"/>
        <end position="10"/>
    </location>
</feature>
<organism evidence="2 3">
    <name type="scientific">Agrocybe pediades</name>
    <dbReference type="NCBI Taxonomy" id="84607"/>
    <lineage>
        <taxon>Eukaryota</taxon>
        <taxon>Fungi</taxon>
        <taxon>Dikarya</taxon>
        <taxon>Basidiomycota</taxon>
        <taxon>Agaricomycotina</taxon>
        <taxon>Agaricomycetes</taxon>
        <taxon>Agaricomycetidae</taxon>
        <taxon>Agaricales</taxon>
        <taxon>Agaricineae</taxon>
        <taxon>Strophariaceae</taxon>
        <taxon>Agrocybe</taxon>
    </lineage>
</organism>
<comment type="caution">
    <text evidence="2">The sequence shown here is derived from an EMBL/GenBank/DDBJ whole genome shotgun (WGS) entry which is preliminary data.</text>
</comment>
<gene>
    <name evidence="2" type="ORF">D9613_010954</name>
</gene>
<feature type="region of interest" description="Disordered" evidence="1">
    <location>
        <begin position="87"/>
        <end position="141"/>
    </location>
</feature>
<dbReference type="AlphaFoldDB" id="A0A8H4QLT8"/>
<name>A0A8H4QLT8_9AGAR</name>
<accession>A0A8H4QLT8</accession>
<evidence type="ECO:0000313" key="3">
    <source>
        <dbReference type="Proteomes" id="UP000521872"/>
    </source>
</evidence>
<dbReference type="Proteomes" id="UP000521872">
    <property type="component" value="Unassembled WGS sequence"/>
</dbReference>
<keyword evidence="3" id="KW-1185">Reference proteome</keyword>
<sequence>MSSAAQSPSEMIQDIASAGEKDINSGADQDHSHSSLAIPPDVELSVKSVDSVNPVAMDLTESAEVDNSVTEIPMQVDAVEISSANAAEVASAMNETAENEDSRGGAQAPSSTDATKSKDDPSPSQLASVESDARAEARSKLSAQVKVGRDLSALPEEVQSQLDSMTIPFPPDDLAAAKEIVLDLLGWGVKAEDLVSSGVSPEAIYRIFTDLNLRLPGNLQLTEEIRARAYSWGPPPGFR</sequence>
<proteinExistence type="predicted"/>
<dbReference type="EMBL" id="JAACJL010000046">
    <property type="protein sequence ID" value="KAF4613203.1"/>
    <property type="molecule type" value="Genomic_DNA"/>
</dbReference>
<protein>
    <submittedName>
        <fullName evidence="2">Uncharacterized protein</fullName>
    </submittedName>
</protein>
<evidence type="ECO:0000256" key="1">
    <source>
        <dbReference type="SAM" id="MobiDB-lite"/>
    </source>
</evidence>
<feature type="region of interest" description="Disordered" evidence="1">
    <location>
        <begin position="1"/>
        <end position="43"/>
    </location>
</feature>
<evidence type="ECO:0000313" key="2">
    <source>
        <dbReference type="EMBL" id="KAF4613203.1"/>
    </source>
</evidence>
<reference evidence="2 3" key="1">
    <citation type="submission" date="2019-12" db="EMBL/GenBank/DDBJ databases">
        <authorList>
            <person name="Floudas D."/>
            <person name="Bentzer J."/>
            <person name="Ahren D."/>
            <person name="Johansson T."/>
            <person name="Persson P."/>
            <person name="Tunlid A."/>
        </authorList>
    </citation>
    <scope>NUCLEOTIDE SEQUENCE [LARGE SCALE GENOMIC DNA]</scope>
    <source>
        <strain evidence="2 3">CBS 102.39</strain>
    </source>
</reference>
<feature type="compositionally biased region" description="Basic and acidic residues" evidence="1">
    <location>
        <begin position="19"/>
        <end position="33"/>
    </location>
</feature>